<name>A0A0J7JY46_LASNI</name>
<organism evidence="2 3">
    <name type="scientific">Lasius niger</name>
    <name type="common">Black garden ant</name>
    <dbReference type="NCBI Taxonomy" id="67767"/>
    <lineage>
        <taxon>Eukaryota</taxon>
        <taxon>Metazoa</taxon>
        <taxon>Ecdysozoa</taxon>
        <taxon>Arthropoda</taxon>
        <taxon>Hexapoda</taxon>
        <taxon>Insecta</taxon>
        <taxon>Pterygota</taxon>
        <taxon>Neoptera</taxon>
        <taxon>Endopterygota</taxon>
        <taxon>Hymenoptera</taxon>
        <taxon>Apocrita</taxon>
        <taxon>Aculeata</taxon>
        <taxon>Formicoidea</taxon>
        <taxon>Formicidae</taxon>
        <taxon>Formicinae</taxon>
        <taxon>Lasius</taxon>
        <taxon>Lasius</taxon>
    </lineage>
</organism>
<dbReference type="EMBL" id="LBMM01021388">
    <property type="protein sequence ID" value="KMQ83088.1"/>
    <property type="molecule type" value="Genomic_DNA"/>
</dbReference>
<dbReference type="PaxDb" id="67767-A0A0J7JY46"/>
<accession>A0A0J7JY46</accession>
<gene>
    <name evidence="2" type="ORF">RF55_20959</name>
</gene>
<keyword evidence="3" id="KW-1185">Reference proteome</keyword>
<feature type="non-terminal residue" evidence="2">
    <location>
        <position position="36"/>
    </location>
</feature>
<feature type="region of interest" description="Disordered" evidence="1">
    <location>
        <begin position="1"/>
        <end position="21"/>
    </location>
</feature>
<evidence type="ECO:0000256" key="1">
    <source>
        <dbReference type="SAM" id="MobiDB-lite"/>
    </source>
</evidence>
<evidence type="ECO:0000313" key="2">
    <source>
        <dbReference type="EMBL" id="KMQ83088.1"/>
    </source>
</evidence>
<evidence type="ECO:0000313" key="3">
    <source>
        <dbReference type="Proteomes" id="UP000036403"/>
    </source>
</evidence>
<proteinExistence type="predicted"/>
<dbReference type="AlphaFoldDB" id="A0A0J7JY46"/>
<dbReference type="Proteomes" id="UP000036403">
    <property type="component" value="Unassembled WGS sequence"/>
</dbReference>
<reference evidence="2 3" key="1">
    <citation type="submission" date="2015-04" db="EMBL/GenBank/DDBJ databases">
        <title>Lasius niger genome sequencing.</title>
        <authorList>
            <person name="Konorov E.A."/>
            <person name="Nikitin M.A."/>
            <person name="Kirill M.V."/>
            <person name="Chang P."/>
        </authorList>
    </citation>
    <scope>NUCLEOTIDE SEQUENCE [LARGE SCALE GENOMIC DNA]</scope>
    <source>
        <tissue evidence="2">Whole</tissue>
    </source>
</reference>
<protein>
    <submittedName>
        <fullName evidence="2">Uncharacterized protein</fullName>
    </submittedName>
</protein>
<sequence length="36" mass="3934">MNIVDESSIANPVSSENEAEGMELNLENTILEVDNI</sequence>
<comment type="caution">
    <text evidence="2">The sequence shown here is derived from an EMBL/GenBank/DDBJ whole genome shotgun (WGS) entry which is preliminary data.</text>
</comment>